<dbReference type="OrthoDB" id="9776116at2"/>
<reference evidence="2 3" key="1">
    <citation type="submission" date="2019-06" db="EMBL/GenBank/DDBJ databases">
        <title>Sequencing the genomes of 1000 actinobacteria strains.</title>
        <authorList>
            <person name="Klenk H.-P."/>
        </authorList>
    </citation>
    <scope>NUCLEOTIDE SEQUENCE [LARGE SCALE GENOMIC DNA]</scope>
    <source>
        <strain evidence="2 3">DSM 45301</strain>
    </source>
</reference>
<dbReference type="EMBL" id="VFPA01000002">
    <property type="protein sequence ID" value="TQM11455.1"/>
    <property type="molecule type" value="Genomic_DNA"/>
</dbReference>
<dbReference type="RefSeq" id="WP_142055614.1">
    <property type="nucleotide sequence ID" value="NZ_VFPA01000002.1"/>
</dbReference>
<evidence type="ECO:0000313" key="2">
    <source>
        <dbReference type="EMBL" id="TQM11455.1"/>
    </source>
</evidence>
<protein>
    <submittedName>
        <fullName evidence="2">Uncharacterized protein DUF58</fullName>
    </submittedName>
</protein>
<dbReference type="Pfam" id="PF01882">
    <property type="entry name" value="DUF58"/>
    <property type="match status" value="1"/>
</dbReference>
<evidence type="ECO:0000259" key="1">
    <source>
        <dbReference type="Pfam" id="PF01882"/>
    </source>
</evidence>
<dbReference type="Proteomes" id="UP000315677">
    <property type="component" value="Unassembled WGS sequence"/>
</dbReference>
<evidence type="ECO:0000313" key="3">
    <source>
        <dbReference type="Proteomes" id="UP000315677"/>
    </source>
</evidence>
<dbReference type="SUPFAM" id="SSF53300">
    <property type="entry name" value="vWA-like"/>
    <property type="match status" value="1"/>
</dbReference>
<dbReference type="InterPro" id="IPR002881">
    <property type="entry name" value="DUF58"/>
</dbReference>
<gene>
    <name evidence="2" type="ORF">FB558_4018</name>
</gene>
<proteinExistence type="predicted"/>
<dbReference type="InterPro" id="IPR036465">
    <property type="entry name" value="vWFA_dom_sf"/>
</dbReference>
<organism evidence="2 3">
    <name type="scientific">Pseudonocardia kunmingensis</name>
    <dbReference type="NCBI Taxonomy" id="630975"/>
    <lineage>
        <taxon>Bacteria</taxon>
        <taxon>Bacillati</taxon>
        <taxon>Actinomycetota</taxon>
        <taxon>Actinomycetes</taxon>
        <taxon>Pseudonocardiales</taxon>
        <taxon>Pseudonocardiaceae</taxon>
        <taxon>Pseudonocardia</taxon>
    </lineage>
</organism>
<accession>A0A543DQ75</accession>
<name>A0A543DQ75_9PSEU</name>
<sequence length="320" mass="35175">MTRRSTNQRGEPDIAAGERALRVFDLAIYRRLDGLLLAEHAGRRPGLGGELADVRIYSPGQDDARRIDWHVTARSAEAHVRTSVAEPELETWVLVDGSASMDFGTAGMEKRDLAVAVVSAVHALTDRPGNRLGAHLLGGVEPRTFPPHPGRRAARVLLRALLAAPRTPPGHGGLDLAAGLERLLREHRRTGLRVVVSDFLPRTPDENLSWVPPLRRLAVRHEVIAVQVTDPREAALPDVGLLRLVDPESGRTAEVATSDRRLQERYARAVADHRAVTAMALRAAGADHVVLRTDGDWVGDIARFLAARRRTARRRVQAFR</sequence>
<feature type="domain" description="DUF58" evidence="1">
    <location>
        <begin position="53"/>
        <end position="275"/>
    </location>
</feature>
<dbReference type="PANTHER" id="PTHR33608">
    <property type="entry name" value="BLL2464 PROTEIN"/>
    <property type="match status" value="1"/>
</dbReference>
<dbReference type="PANTHER" id="PTHR33608:SF6">
    <property type="entry name" value="BLL2464 PROTEIN"/>
    <property type="match status" value="1"/>
</dbReference>
<dbReference type="AlphaFoldDB" id="A0A543DQ75"/>
<keyword evidence="3" id="KW-1185">Reference proteome</keyword>
<comment type="caution">
    <text evidence="2">The sequence shown here is derived from an EMBL/GenBank/DDBJ whole genome shotgun (WGS) entry which is preliminary data.</text>
</comment>